<sequence length="94" mass="10979">MYKIQCKIINLQQTGKLTIRGIEGFHIEKDKKDYNVFWSNEVNPIVRDESEKLTFERWWAPTDFQMLLVAKANGLRVELDVDANLHICGNITLL</sequence>
<protein>
    <submittedName>
        <fullName evidence="1">Uncharacterized protein</fullName>
    </submittedName>
</protein>
<dbReference type="RefSeq" id="WP_109573189.1">
    <property type="nucleotide sequence ID" value="NZ_UHJL01000003.1"/>
</dbReference>
<evidence type="ECO:0000313" key="1">
    <source>
        <dbReference type="EMBL" id="SUQ24807.1"/>
    </source>
</evidence>
<proteinExistence type="predicted"/>
<dbReference type="Proteomes" id="UP000255423">
    <property type="component" value="Unassembled WGS sequence"/>
</dbReference>
<evidence type="ECO:0000313" key="2">
    <source>
        <dbReference type="Proteomes" id="UP000255423"/>
    </source>
</evidence>
<dbReference type="EMBL" id="UHJL01000003">
    <property type="protein sequence ID" value="SUQ24807.1"/>
    <property type="molecule type" value="Genomic_DNA"/>
</dbReference>
<reference evidence="1 2" key="1">
    <citation type="submission" date="2017-08" db="EMBL/GenBank/DDBJ databases">
        <authorList>
            <person name="de Groot N.N."/>
        </authorList>
    </citation>
    <scope>NUCLEOTIDE SEQUENCE [LARGE SCALE GENOMIC DNA]</scope>
    <source>
        <strain evidence="1 2">HM2</strain>
    </source>
</reference>
<organism evidence="1 2">
    <name type="scientific">Fibrobacter succinogenes</name>
    <name type="common">Bacteroides succinogenes</name>
    <dbReference type="NCBI Taxonomy" id="833"/>
    <lineage>
        <taxon>Bacteria</taxon>
        <taxon>Pseudomonadati</taxon>
        <taxon>Fibrobacterota</taxon>
        <taxon>Fibrobacteria</taxon>
        <taxon>Fibrobacterales</taxon>
        <taxon>Fibrobacteraceae</taxon>
        <taxon>Fibrobacter</taxon>
    </lineage>
</organism>
<gene>
    <name evidence="1" type="ORF">SAMN05661053_2221</name>
</gene>
<accession>A0A380S6E6</accession>
<dbReference type="AlphaFoldDB" id="A0A380S6E6"/>
<name>A0A380S6E6_FIBSU</name>